<proteinExistence type="predicted"/>
<reference evidence="1" key="2">
    <citation type="submission" date="2021-08" db="EMBL/GenBank/DDBJ databases">
        <authorList>
            <person name="Tani A."/>
            <person name="Ola A."/>
            <person name="Ogura Y."/>
            <person name="Katsura K."/>
            <person name="Hayashi T."/>
        </authorList>
    </citation>
    <scope>NUCLEOTIDE SEQUENCE</scope>
    <source>
        <strain evidence="1">NBRC 103626</strain>
    </source>
</reference>
<accession>A0AA37HNM9</accession>
<organism evidence="1 2">
    <name type="scientific">Methylobacterium gregans</name>
    <dbReference type="NCBI Taxonomy" id="374424"/>
    <lineage>
        <taxon>Bacteria</taxon>
        <taxon>Pseudomonadati</taxon>
        <taxon>Pseudomonadota</taxon>
        <taxon>Alphaproteobacteria</taxon>
        <taxon>Hyphomicrobiales</taxon>
        <taxon>Methylobacteriaceae</taxon>
        <taxon>Methylobacterium</taxon>
    </lineage>
</organism>
<dbReference type="Proteomes" id="UP001055108">
    <property type="component" value="Unassembled WGS sequence"/>
</dbReference>
<name>A0AA37HNM9_9HYPH</name>
<evidence type="ECO:0000313" key="1">
    <source>
        <dbReference type="EMBL" id="GJD79043.1"/>
    </source>
</evidence>
<reference evidence="1" key="1">
    <citation type="journal article" date="2016" name="Front. Microbiol.">
        <title>Genome Sequence of the Piezophilic, Mesophilic Sulfate-Reducing Bacterium Desulfovibrio indicus J2T.</title>
        <authorList>
            <person name="Cao J."/>
            <person name="Maignien L."/>
            <person name="Shao Z."/>
            <person name="Alain K."/>
            <person name="Jebbar M."/>
        </authorList>
    </citation>
    <scope>NUCLEOTIDE SEQUENCE</scope>
    <source>
        <strain evidence="1">NBRC 103626</strain>
    </source>
</reference>
<dbReference type="AlphaFoldDB" id="A0AA37HNM9"/>
<protein>
    <submittedName>
        <fullName evidence="1">Uncharacterized protein</fullName>
    </submittedName>
</protein>
<keyword evidence="2" id="KW-1185">Reference proteome</keyword>
<gene>
    <name evidence="1" type="ORF">NBEOAGPD_2263</name>
</gene>
<evidence type="ECO:0000313" key="2">
    <source>
        <dbReference type="Proteomes" id="UP001055108"/>
    </source>
</evidence>
<comment type="caution">
    <text evidence="1">The sequence shown here is derived from an EMBL/GenBank/DDBJ whole genome shotgun (WGS) entry which is preliminary data.</text>
</comment>
<dbReference type="EMBL" id="BPQM01000052">
    <property type="protein sequence ID" value="GJD79043.1"/>
    <property type="molecule type" value="Genomic_DNA"/>
</dbReference>
<sequence>MKLVISRRCWISSSHCMMAIEMKFSSTRKFAFRDLTT</sequence>